<evidence type="ECO:0000259" key="1">
    <source>
        <dbReference type="Pfam" id="PF16278"/>
    </source>
</evidence>
<dbReference type="GO" id="GO:0000012">
    <property type="term" value="P:single strand break repair"/>
    <property type="evidence" value="ECO:0007669"/>
    <property type="project" value="TreeGrafter"/>
</dbReference>
<dbReference type="GO" id="GO:0003697">
    <property type="term" value="F:single-stranded DNA binding"/>
    <property type="evidence" value="ECO:0007669"/>
    <property type="project" value="TreeGrafter"/>
</dbReference>
<dbReference type="RefSeq" id="XP_034009862.1">
    <property type="nucleotide sequence ID" value="XM_034158198.1"/>
</dbReference>
<dbReference type="Proteomes" id="UP000449547">
    <property type="component" value="Unassembled WGS sequence"/>
</dbReference>
<keyword evidence="3" id="KW-1185">Reference proteome</keyword>
<accession>A0A642UDS3</accession>
<dbReference type="GO" id="GO:1990165">
    <property type="term" value="F:single-strand break-containing DNA binding"/>
    <property type="evidence" value="ECO:0007669"/>
    <property type="project" value="TreeGrafter"/>
</dbReference>
<dbReference type="EMBL" id="SWFT01000158">
    <property type="protein sequence ID" value="KAA8897261.1"/>
    <property type="molecule type" value="Genomic_DNA"/>
</dbReference>
<evidence type="ECO:0000313" key="2">
    <source>
        <dbReference type="EMBL" id="KAA8897261.1"/>
    </source>
</evidence>
<dbReference type="GO" id="GO:0003725">
    <property type="term" value="F:double-stranded RNA binding"/>
    <property type="evidence" value="ECO:0007669"/>
    <property type="project" value="TreeGrafter"/>
</dbReference>
<dbReference type="Pfam" id="PF11969">
    <property type="entry name" value="DcpS_C"/>
    <property type="match status" value="1"/>
</dbReference>
<dbReference type="GeneID" id="54783889"/>
<dbReference type="SUPFAM" id="SSF54197">
    <property type="entry name" value="HIT-like"/>
    <property type="match status" value="1"/>
</dbReference>
<reference evidence="2 3" key="1">
    <citation type="submission" date="2019-07" db="EMBL/GenBank/DDBJ databases">
        <title>Genome assembly of two rare yeast pathogens: Diutina rugosa and Trichomonascus ciferrii.</title>
        <authorList>
            <person name="Mixao V."/>
            <person name="Saus E."/>
            <person name="Hansen A."/>
            <person name="Lass-Flor C."/>
            <person name="Gabaldon T."/>
        </authorList>
    </citation>
    <scope>NUCLEOTIDE SEQUENCE [LARGE SCALE GENOMIC DNA]</scope>
    <source>
        <strain evidence="2 3">CBS 613</strain>
    </source>
</reference>
<feature type="domain" description="Aprataxin C2HE/C2H2/C2HC zinc finger" evidence="1">
    <location>
        <begin position="138"/>
        <end position="204"/>
    </location>
</feature>
<comment type="caution">
    <text evidence="2">The sequence shown here is derived from an EMBL/GenBank/DDBJ whole genome shotgun (WGS) entry which is preliminary data.</text>
</comment>
<dbReference type="GO" id="GO:0005634">
    <property type="term" value="C:nucleus"/>
    <property type="evidence" value="ECO:0007669"/>
    <property type="project" value="TreeGrafter"/>
</dbReference>
<dbReference type="GO" id="GO:0030983">
    <property type="term" value="F:mismatched DNA binding"/>
    <property type="evidence" value="ECO:0007669"/>
    <property type="project" value="TreeGrafter"/>
</dbReference>
<dbReference type="InterPro" id="IPR032566">
    <property type="entry name" value="Znf-C2HE"/>
</dbReference>
<dbReference type="Pfam" id="PF16278">
    <property type="entry name" value="zf-C2HE"/>
    <property type="match status" value="1"/>
</dbReference>
<dbReference type="InterPro" id="IPR036265">
    <property type="entry name" value="HIT-like_sf"/>
</dbReference>
<dbReference type="Gene3D" id="3.30.428.10">
    <property type="entry name" value="HIT-like"/>
    <property type="match status" value="1"/>
</dbReference>
<dbReference type="AlphaFoldDB" id="A0A642UDS3"/>
<gene>
    <name evidence="2" type="ORF">DIURU_005238</name>
</gene>
<dbReference type="PANTHER" id="PTHR12486:SF4">
    <property type="entry name" value="APRATAXIN"/>
    <property type="match status" value="1"/>
</dbReference>
<dbReference type="VEuPathDB" id="FungiDB:DIURU_005238"/>
<evidence type="ECO:0000313" key="3">
    <source>
        <dbReference type="Proteomes" id="UP000449547"/>
    </source>
</evidence>
<dbReference type="OMA" id="IHDMFPK"/>
<protein>
    <recommendedName>
        <fullName evidence="1">Aprataxin C2HE/C2H2/C2HC zinc finger domain-containing protein</fullName>
    </recommendedName>
</protein>
<dbReference type="GO" id="GO:0033699">
    <property type="term" value="F:DNA 5'-adenosine monophosphate hydrolase activity"/>
    <property type="evidence" value="ECO:0007669"/>
    <property type="project" value="TreeGrafter"/>
</dbReference>
<sequence>MSFRTAFQPIIDKPEGKPGVLFYDDNAVIIEDKYPKSLRHYLVIPRHATKTHDHPLVAFDDDSEFYTLTKKYVDKCIDLVVSSLLRQFPDATPDTFRPFIQVGVHSQPSLSNLHIHVMTRDMWSPAMKHKKHYNSFATPFFVPFARLEPRESTDDSDDDNDNNVGGGAANADAWLKTGLRCCYCGTDFKNSFVGLKKHLDKEFRRKYGGLGGDLDDLRPNQ</sequence>
<name>A0A642UDS3_DIURU</name>
<proteinExistence type="predicted"/>
<dbReference type="PANTHER" id="PTHR12486">
    <property type="entry name" value="APRATAXIN-RELATED"/>
    <property type="match status" value="1"/>
</dbReference>
<organism evidence="2 3">
    <name type="scientific">Diutina rugosa</name>
    <name type="common">Yeast</name>
    <name type="synonym">Candida rugosa</name>
    <dbReference type="NCBI Taxonomy" id="5481"/>
    <lineage>
        <taxon>Eukaryota</taxon>
        <taxon>Fungi</taxon>
        <taxon>Dikarya</taxon>
        <taxon>Ascomycota</taxon>
        <taxon>Saccharomycotina</taxon>
        <taxon>Pichiomycetes</taxon>
        <taxon>Debaryomycetaceae</taxon>
        <taxon>Diutina</taxon>
    </lineage>
</organism>
<dbReference type="OrthoDB" id="3512845at2759"/>